<comment type="similarity">
    <text evidence="2 14">Belongs to the peptidase M14 family.</text>
</comment>
<evidence type="ECO:0000259" key="18">
    <source>
        <dbReference type="PROSITE" id="PS52035"/>
    </source>
</evidence>
<feature type="domain" description="PKD" evidence="17">
    <location>
        <begin position="458"/>
        <end position="521"/>
    </location>
</feature>
<keyword evidence="8" id="KW-0862">Zinc</keyword>
<dbReference type="SMART" id="SM00089">
    <property type="entry name" value="PKD"/>
    <property type="match status" value="2"/>
</dbReference>
<dbReference type="InterPro" id="IPR057246">
    <property type="entry name" value="CARBOXYPEPT_ZN_1"/>
</dbReference>
<evidence type="ECO:0000259" key="17">
    <source>
        <dbReference type="PROSITE" id="PS50093"/>
    </source>
</evidence>
<dbReference type="GO" id="GO:0005975">
    <property type="term" value="P:carbohydrate metabolic process"/>
    <property type="evidence" value="ECO:0007669"/>
    <property type="project" value="UniProtKB-ARBA"/>
</dbReference>
<dbReference type="GO" id="GO:0008270">
    <property type="term" value="F:zinc ion binding"/>
    <property type="evidence" value="ECO:0007669"/>
    <property type="project" value="InterPro"/>
</dbReference>
<comment type="cofactor">
    <cofactor evidence="1">
        <name>Zn(2+)</name>
        <dbReference type="ChEBI" id="CHEBI:29105"/>
    </cofactor>
</comment>
<dbReference type="InterPro" id="IPR013783">
    <property type="entry name" value="Ig-like_fold"/>
</dbReference>
<evidence type="ECO:0000256" key="5">
    <source>
        <dbReference type="ARBA" id="ARBA00022723"/>
    </source>
</evidence>
<evidence type="ECO:0000256" key="12">
    <source>
        <dbReference type="ARBA" id="ARBA00066554"/>
    </source>
</evidence>
<evidence type="ECO:0000256" key="16">
    <source>
        <dbReference type="SAM" id="SignalP"/>
    </source>
</evidence>
<feature type="chain" id="PRO_5011458381" description="Zinc carboxypeptidase" evidence="16">
    <location>
        <begin position="23"/>
        <end position="621"/>
    </location>
</feature>
<evidence type="ECO:0000256" key="15">
    <source>
        <dbReference type="SAM" id="MobiDB-lite"/>
    </source>
</evidence>
<comment type="function">
    <text evidence="11">Carboxypeptidase that possesses the specificities of both mammalian Cpase A and B. Thus shows broad substrate specificity, being able to cleave Cbz-Gly-Leu, Cbz-Gly-Val, Cbz-Gly-Phe, Cbz-Gly-Lys and Bz-Gly-Arg in vitro.</text>
</comment>
<evidence type="ECO:0000256" key="14">
    <source>
        <dbReference type="PROSITE-ProRule" id="PRU01379"/>
    </source>
</evidence>
<dbReference type="CDD" id="cd00146">
    <property type="entry name" value="PKD"/>
    <property type="match status" value="2"/>
</dbReference>
<keyword evidence="9" id="KW-0482">Metalloprotease</keyword>
<keyword evidence="4" id="KW-0645">Protease</keyword>
<dbReference type="Gene3D" id="2.60.40.10">
    <property type="entry name" value="Immunoglobulins"/>
    <property type="match status" value="2"/>
</dbReference>
<dbReference type="Proteomes" id="UP000198716">
    <property type="component" value="Unassembled WGS sequence"/>
</dbReference>
<keyword evidence="20" id="KW-1185">Reference proteome</keyword>
<evidence type="ECO:0000313" key="19">
    <source>
        <dbReference type="EMBL" id="SFD58674.1"/>
    </source>
</evidence>
<dbReference type="GO" id="GO:0005615">
    <property type="term" value="C:extracellular space"/>
    <property type="evidence" value="ECO:0007669"/>
    <property type="project" value="TreeGrafter"/>
</dbReference>
<evidence type="ECO:0000256" key="2">
    <source>
        <dbReference type="ARBA" id="ARBA00005988"/>
    </source>
</evidence>
<sequence length="621" mass="67171">MIKRIVAAGIGLALLTPAVSQADQRAADVPNPSGTAVATESGPGSPFGNAPTSDIYRVLGVDTKEERTSIARTGSSIEGVDKHTVTITALPSELSSVRRLGFETERLARTQDFPSEDSGYHDYGEIVAELDRIASEHPDLSDRFTVGQTYEGRDIPGIKISDDAETDENEPEVLFTANQHAREHLTPEMALYIADMLTESYGSDSRVTELVDSREVWILPMVNPDGVEYDIDGSRYRSWRKNRQPNEGAVGTDLNRNWAYQWGCCGGSSGNPSSSTYRGPSPESAPEVSAVADFVRGRVVDGEQQIEAHIDFHTYSELVLWPMGYTYDDTGSDMSRDAHETFVTIGEELAATNDYTPQQSSDLYITDGSVNDWMWAEQGIFSFTFEMYPESSSPGFYPPDEVIDRETERNREAVLSLLDYSDCPYSAIGEGEKYCGGGNGVPTARFSAECSDSEAFCSFDASATRDPDGSVRSYEWTFGDGATGTGVRPSHSYAEAGEYRVTLTVTDDAGNTDEVTKTVDVGTPPGSGEPPSASFIVNCDYDECSFDAGESTDPDGDIVEYGWSFGDGDSGSGVTTDHAYPAATDSYIVELTVIDGNGHSDSATRGVDCWNFGGSAYCFAS</sequence>
<dbReference type="PANTHER" id="PTHR11705:SF143">
    <property type="entry name" value="SLL0236 PROTEIN"/>
    <property type="match status" value="1"/>
</dbReference>
<feature type="signal peptide" evidence="16">
    <location>
        <begin position="1"/>
        <end position="22"/>
    </location>
</feature>
<dbReference type="Pfam" id="PF00246">
    <property type="entry name" value="Peptidase_M14"/>
    <property type="match status" value="1"/>
</dbReference>
<accession>A0A1I1TJB9</accession>
<keyword evidence="6 16" id="KW-0732">Signal</keyword>
<keyword evidence="5" id="KW-0479">Metal-binding</keyword>
<evidence type="ECO:0000256" key="8">
    <source>
        <dbReference type="ARBA" id="ARBA00022833"/>
    </source>
</evidence>
<feature type="domain" description="Peptidase M14" evidence="18">
    <location>
        <begin position="119"/>
        <end position="421"/>
    </location>
</feature>
<dbReference type="SMART" id="SM00631">
    <property type="entry name" value="Zn_pept"/>
    <property type="match status" value="1"/>
</dbReference>
<dbReference type="PRINTS" id="PR00765">
    <property type="entry name" value="CRBOXYPTASEA"/>
</dbReference>
<dbReference type="FunFam" id="3.40.630.10:FF:000084">
    <property type="entry name" value="Carboxypeptidase B2"/>
    <property type="match status" value="1"/>
</dbReference>
<dbReference type="Pfam" id="PF18911">
    <property type="entry name" value="PKD_4"/>
    <property type="match status" value="2"/>
</dbReference>
<dbReference type="CDD" id="cd03859">
    <property type="entry name" value="M14_CPT"/>
    <property type="match status" value="1"/>
</dbReference>
<proteinExistence type="inferred from homology"/>
<dbReference type="InterPro" id="IPR000834">
    <property type="entry name" value="Peptidase_M14"/>
</dbReference>
<organism evidence="19 20">
    <name type="scientific">Actinopolyspora alba</name>
    <dbReference type="NCBI Taxonomy" id="673379"/>
    <lineage>
        <taxon>Bacteria</taxon>
        <taxon>Bacillati</taxon>
        <taxon>Actinomycetota</taxon>
        <taxon>Actinomycetes</taxon>
        <taxon>Actinopolysporales</taxon>
        <taxon>Actinopolysporaceae</taxon>
        <taxon>Actinopolyspora</taxon>
        <taxon>Actinopolyspora alba group</taxon>
    </lineage>
</organism>
<evidence type="ECO:0000313" key="20">
    <source>
        <dbReference type="Proteomes" id="UP000198716"/>
    </source>
</evidence>
<evidence type="ECO:0000256" key="9">
    <source>
        <dbReference type="ARBA" id="ARBA00023049"/>
    </source>
</evidence>
<evidence type="ECO:0000256" key="11">
    <source>
        <dbReference type="ARBA" id="ARBA00055464"/>
    </source>
</evidence>
<evidence type="ECO:0000256" key="1">
    <source>
        <dbReference type="ARBA" id="ARBA00001947"/>
    </source>
</evidence>
<dbReference type="EMBL" id="FOMZ01000001">
    <property type="protein sequence ID" value="SFD58674.1"/>
    <property type="molecule type" value="Genomic_DNA"/>
</dbReference>
<evidence type="ECO:0000256" key="13">
    <source>
        <dbReference type="ARBA" id="ARBA00074273"/>
    </source>
</evidence>
<name>A0A1I1TJB9_9ACTN</name>
<dbReference type="InterPro" id="IPR033810">
    <property type="entry name" value="Carboxypeptidase_T"/>
</dbReference>
<gene>
    <name evidence="19" type="ORF">SAMN04487819_101142</name>
</gene>
<dbReference type="InterPro" id="IPR000601">
    <property type="entry name" value="PKD_dom"/>
</dbReference>
<dbReference type="Gene3D" id="3.40.630.10">
    <property type="entry name" value="Zn peptidases"/>
    <property type="match status" value="1"/>
</dbReference>
<dbReference type="GO" id="GO:0004181">
    <property type="term" value="F:metallocarboxypeptidase activity"/>
    <property type="evidence" value="ECO:0007669"/>
    <property type="project" value="InterPro"/>
</dbReference>
<comment type="catalytic activity">
    <reaction evidence="10">
        <text>Releases a C-terminal residue, which may be hydrophobic or positively charged.</text>
        <dbReference type="EC" id="3.4.17.18"/>
    </reaction>
</comment>
<feature type="domain" description="PKD" evidence="17">
    <location>
        <begin position="543"/>
        <end position="583"/>
    </location>
</feature>
<dbReference type="EC" id="3.4.17.18" evidence="12"/>
<protein>
    <recommendedName>
        <fullName evidence="13">Zinc carboxypeptidase</fullName>
        <ecNumber evidence="12">3.4.17.18</ecNumber>
    </recommendedName>
</protein>
<dbReference type="PROSITE" id="PS50093">
    <property type="entry name" value="PKD"/>
    <property type="match status" value="2"/>
</dbReference>
<dbReference type="InterPro" id="IPR022409">
    <property type="entry name" value="PKD/Chitinase_dom"/>
</dbReference>
<evidence type="ECO:0000256" key="3">
    <source>
        <dbReference type="ARBA" id="ARBA00022645"/>
    </source>
</evidence>
<dbReference type="PROSITE" id="PS52035">
    <property type="entry name" value="PEPTIDASE_M14"/>
    <property type="match status" value="1"/>
</dbReference>
<dbReference type="AlphaFoldDB" id="A0A1I1TJB9"/>
<dbReference type="SUPFAM" id="SSF53187">
    <property type="entry name" value="Zn-dependent exopeptidases"/>
    <property type="match status" value="1"/>
</dbReference>
<keyword evidence="3" id="KW-0121">Carboxypeptidase</keyword>
<dbReference type="PROSITE" id="PS00132">
    <property type="entry name" value="CARBOXYPEPT_ZN_1"/>
    <property type="match status" value="1"/>
</dbReference>
<keyword evidence="7" id="KW-0378">Hydrolase</keyword>
<evidence type="ECO:0000256" key="4">
    <source>
        <dbReference type="ARBA" id="ARBA00022670"/>
    </source>
</evidence>
<feature type="active site" description="Proton donor/acceptor" evidence="14">
    <location>
        <position position="386"/>
    </location>
</feature>
<dbReference type="InterPro" id="IPR035986">
    <property type="entry name" value="PKD_dom_sf"/>
</dbReference>
<feature type="region of interest" description="Disordered" evidence="15">
    <location>
        <begin position="25"/>
        <end position="51"/>
    </location>
</feature>
<dbReference type="PANTHER" id="PTHR11705">
    <property type="entry name" value="PROTEASE FAMILY M14 CARBOXYPEPTIDASE A,B"/>
    <property type="match status" value="1"/>
</dbReference>
<reference evidence="20" key="1">
    <citation type="submission" date="2016-10" db="EMBL/GenBank/DDBJ databases">
        <authorList>
            <person name="Varghese N."/>
            <person name="Submissions S."/>
        </authorList>
    </citation>
    <scope>NUCLEOTIDE SEQUENCE [LARGE SCALE GENOMIC DNA]</scope>
    <source>
        <strain evidence="20">DSM 45004</strain>
    </source>
</reference>
<dbReference type="SUPFAM" id="SSF49299">
    <property type="entry name" value="PKD domain"/>
    <property type="match status" value="2"/>
</dbReference>
<evidence type="ECO:0000256" key="10">
    <source>
        <dbReference type="ARBA" id="ARBA00050859"/>
    </source>
</evidence>
<evidence type="ECO:0000256" key="7">
    <source>
        <dbReference type="ARBA" id="ARBA00022801"/>
    </source>
</evidence>
<dbReference type="GO" id="GO:0006508">
    <property type="term" value="P:proteolysis"/>
    <property type="evidence" value="ECO:0007669"/>
    <property type="project" value="UniProtKB-KW"/>
</dbReference>
<evidence type="ECO:0000256" key="6">
    <source>
        <dbReference type="ARBA" id="ARBA00022729"/>
    </source>
</evidence>
<dbReference type="RefSeq" id="WP_092922200.1">
    <property type="nucleotide sequence ID" value="NZ_FOMZ01000001.1"/>
</dbReference>